<sequence length="145" mass="17187">MKFSITLVLVASGLSTLVFANPGADNYNNNLTLRDFDSDLLMDRNFHEFDLEDRDYSYDLEDRDFIYELEVREFDDLRTRDLELEERVFVKELEERELELEERNLGIQERDVPEGNKLEARIAPFETDIFGKLRKFIKVMKTGHA</sequence>
<keyword evidence="3" id="KW-1185">Reference proteome</keyword>
<feature type="signal peptide" evidence="1">
    <location>
        <begin position="1"/>
        <end position="20"/>
    </location>
</feature>
<dbReference type="AlphaFoldDB" id="A0A5C3MER6"/>
<evidence type="ECO:0000256" key="1">
    <source>
        <dbReference type="SAM" id="SignalP"/>
    </source>
</evidence>
<accession>A0A5C3MER6</accession>
<evidence type="ECO:0000313" key="3">
    <source>
        <dbReference type="Proteomes" id="UP000308652"/>
    </source>
</evidence>
<feature type="chain" id="PRO_5022708813" evidence="1">
    <location>
        <begin position="21"/>
        <end position="145"/>
    </location>
</feature>
<dbReference type="EMBL" id="ML213599">
    <property type="protein sequence ID" value="TFK39661.1"/>
    <property type="molecule type" value="Genomic_DNA"/>
</dbReference>
<protein>
    <submittedName>
        <fullName evidence="2">Uncharacterized protein</fullName>
    </submittedName>
</protein>
<reference evidence="2 3" key="1">
    <citation type="journal article" date="2019" name="Nat. Ecol. Evol.">
        <title>Megaphylogeny resolves global patterns of mushroom evolution.</title>
        <authorList>
            <person name="Varga T."/>
            <person name="Krizsan K."/>
            <person name="Foldi C."/>
            <person name="Dima B."/>
            <person name="Sanchez-Garcia M."/>
            <person name="Sanchez-Ramirez S."/>
            <person name="Szollosi G.J."/>
            <person name="Szarkandi J.G."/>
            <person name="Papp V."/>
            <person name="Albert L."/>
            <person name="Andreopoulos W."/>
            <person name="Angelini C."/>
            <person name="Antonin V."/>
            <person name="Barry K.W."/>
            <person name="Bougher N.L."/>
            <person name="Buchanan P."/>
            <person name="Buyck B."/>
            <person name="Bense V."/>
            <person name="Catcheside P."/>
            <person name="Chovatia M."/>
            <person name="Cooper J."/>
            <person name="Damon W."/>
            <person name="Desjardin D."/>
            <person name="Finy P."/>
            <person name="Geml J."/>
            <person name="Haridas S."/>
            <person name="Hughes K."/>
            <person name="Justo A."/>
            <person name="Karasinski D."/>
            <person name="Kautmanova I."/>
            <person name="Kiss B."/>
            <person name="Kocsube S."/>
            <person name="Kotiranta H."/>
            <person name="LaButti K.M."/>
            <person name="Lechner B.E."/>
            <person name="Liimatainen K."/>
            <person name="Lipzen A."/>
            <person name="Lukacs Z."/>
            <person name="Mihaltcheva S."/>
            <person name="Morgado L.N."/>
            <person name="Niskanen T."/>
            <person name="Noordeloos M.E."/>
            <person name="Ohm R.A."/>
            <person name="Ortiz-Santana B."/>
            <person name="Ovrebo C."/>
            <person name="Racz N."/>
            <person name="Riley R."/>
            <person name="Savchenko A."/>
            <person name="Shiryaev A."/>
            <person name="Soop K."/>
            <person name="Spirin V."/>
            <person name="Szebenyi C."/>
            <person name="Tomsovsky M."/>
            <person name="Tulloss R.E."/>
            <person name="Uehling J."/>
            <person name="Grigoriev I.V."/>
            <person name="Vagvolgyi C."/>
            <person name="Papp T."/>
            <person name="Martin F.M."/>
            <person name="Miettinen O."/>
            <person name="Hibbett D.S."/>
            <person name="Nagy L.G."/>
        </authorList>
    </citation>
    <scope>NUCLEOTIDE SEQUENCE [LARGE SCALE GENOMIC DNA]</scope>
    <source>
        <strain evidence="2 3">CBS 166.37</strain>
    </source>
</reference>
<gene>
    <name evidence="2" type="ORF">BDQ12DRAFT_63684</name>
</gene>
<dbReference type="Proteomes" id="UP000308652">
    <property type="component" value="Unassembled WGS sequence"/>
</dbReference>
<evidence type="ECO:0000313" key="2">
    <source>
        <dbReference type="EMBL" id="TFK39661.1"/>
    </source>
</evidence>
<proteinExistence type="predicted"/>
<name>A0A5C3MER6_9AGAR</name>
<keyword evidence="1" id="KW-0732">Signal</keyword>
<organism evidence="2 3">
    <name type="scientific">Crucibulum laeve</name>
    <dbReference type="NCBI Taxonomy" id="68775"/>
    <lineage>
        <taxon>Eukaryota</taxon>
        <taxon>Fungi</taxon>
        <taxon>Dikarya</taxon>
        <taxon>Basidiomycota</taxon>
        <taxon>Agaricomycotina</taxon>
        <taxon>Agaricomycetes</taxon>
        <taxon>Agaricomycetidae</taxon>
        <taxon>Agaricales</taxon>
        <taxon>Agaricineae</taxon>
        <taxon>Nidulariaceae</taxon>
        <taxon>Crucibulum</taxon>
    </lineage>
</organism>